<dbReference type="Proteomes" id="UP000001055">
    <property type="component" value="Unassembled WGS sequence"/>
</dbReference>
<name>Q0UZN4_PHANO</name>
<dbReference type="RefSeq" id="XP_001793376.1">
    <property type="nucleotide sequence ID" value="XM_001793324.1"/>
</dbReference>
<gene>
    <name evidence="1" type="ORF">SNOG_02780</name>
</gene>
<sequence length="53" mass="5619">MDVDVIPIDPSVEVDMGISAIVVVGDIDIDISMFILKGAICAILENGSSYARH</sequence>
<reference evidence="2" key="1">
    <citation type="journal article" date="2007" name="Plant Cell">
        <title>Dothideomycete-plant interactions illuminated by genome sequencing and EST analysis of the wheat pathogen Stagonospora nodorum.</title>
        <authorList>
            <person name="Hane J.K."/>
            <person name="Lowe R.G."/>
            <person name="Solomon P.S."/>
            <person name="Tan K.C."/>
            <person name="Schoch C.L."/>
            <person name="Spatafora J.W."/>
            <person name="Crous P.W."/>
            <person name="Kodira C."/>
            <person name="Birren B.W."/>
            <person name="Galagan J.E."/>
            <person name="Torriani S.F."/>
            <person name="McDonald B.A."/>
            <person name="Oliver R.P."/>
        </authorList>
    </citation>
    <scope>NUCLEOTIDE SEQUENCE [LARGE SCALE GENOMIC DNA]</scope>
    <source>
        <strain evidence="2">SN15 / ATCC MYA-4574 / FGSC 10173</strain>
    </source>
</reference>
<dbReference type="InParanoid" id="Q0UZN4"/>
<proteinExistence type="predicted"/>
<evidence type="ECO:0000313" key="2">
    <source>
        <dbReference type="Proteomes" id="UP000001055"/>
    </source>
</evidence>
<organism evidence="1 2">
    <name type="scientific">Phaeosphaeria nodorum (strain SN15 / ATCC MYA-4574 / FGSC 10173)</name>
    <name type="common">Glume blotch fungus</name>
    <name type="synonym">Parastagonospora nodorum</name>
    <dbReference type="NCBI Taxonomy" id="321614"/>
    <lineage>
        <taxon>Eukaryota</taxon>
        <taxon>Fungi</taxon>
        <taxon>Dikarya</taxon>
        <taxon>Ascomycota</taxon>
        <taxon>Pezizomycotina</taxon>
        <taxon>Dothideomycetes</taxon>
        <taxon>Pleosporomycetidae</taxon>
        <taxon>Pleosporales</taxon>
        <taxon>Pleosporineae</taxon>
        <taxon>Phaeosphaeriaceae</taxon>
        <taxon>Parastagonospora</taxon>
    </lineage>
</organism>
<evidence type="ECO:0000313" key="1">
    <source>
        <dbReference type="EMBL" id="EAT89511.1"/>
    </source>
</evidence>
<dbReference type="GeneID" id="5970233"/>
<protein>
    <submittedName>
        <fullName evidence="1">Uncharacterized protein</fullName>
    </submittedName>
</protein>
<dbReference type="KEGG" id="pno:SNOG_02780"/>
<dbReference type="AlphaFoldDB" id="Q0UZN4"/>
<dbReference type="EMBL" id="CH445328">
    <property type="protein sequence ID" value="EAT89511.1"/>
    <property type="molecule type" value="Genomic_DNA"/>
</dbReference>
<accession>Q0UZN4</accession>